<dbReference type="Pfam" id="PF04355">
    <property type="entry name" value="BamE"/>
    <property type="match status" value="1"/>
</dbReference>
<dbReference type="InterPro" id="IPR037873">
    <property type="entry name" value="BamE-like"/>
</dbReference>
<keyword evidence="1" id="KW-0732">Signal</keyword>
<dbReference type="InterPro" id="IPR007450">
    <property type="entry name" value="BamE_dom"/>
</dbReference>
<feature type="domain" description="Outer membrane protein assembly factor BamE" evidence="3">
    <location>
        <begin position="28"/>
        <end position="103"/>
    </location>
</feature>
<accession>A0ABM6IIX9</accession>
<keyword evidence="4" id="KW-0261">Viral envelope protein</keyword>
<name>A0ABM6IIX9_9RHOB</name>
<evidence type="ECO:0000313" key="5">
    <source>
        <dbReference type="Proteomes" id="UP000185622"/>
    </source>
</evidence>
<sequence>MMRKAMLLIAFGVVLIAGACSPIYRNHGYVPIDEDLAQIEVGKSTRDDVAAAIGRPSSTGLLEGSGWYYVGSRWKTVTWHAPQEISREVVAVSFNDNGVVSNVERFGLEKGQVVTLSRRVTESKVKGIGFLRQLMGSIGRVNAGQVLGNN</sequence>
<dbReference type="Proteomes" id="UP000185622">
    <property type="component" value="Chromosome"/>
</dbReference>
<keyword evidence="2" id="KW-0472">Membrane</keyword>
<keyword evidence="4" id="KW-0946">Virion</keyword>
<dbReference type="EMBL" id="CP019437">
    <property type="protein sequence ID" value="AQS48666.1"/>
    <property type="molecule type" value="Genomic_DNA"/>
</dbReference>
<gene>
    <name evidence="4" type="ORF">BMG03_13345</name>
</gene>
<protein>
    <submittedName>
        <fullName evidence="4">Cell envelope protein SmpA</fullName>
    </submittedName>
</protein>
<evidence type="ECO:0000256" key="1">
    <source>
        <dbReference type="ARBA" id="ARBA00022729"/>
    </source>
</evidence>
<keyword evidence="5" id="KW-1185">Reference proteome</keyword>
<evidence type="ECO:0000256" key="2">
    <source>
        <dbReference type="ARBA" id="ARBA00023136"/>
    </source>
</evidence>
<dbReference type="RefSeq" id="WP_075775485.1">
    <property type="nucleotide sequence ID" value="NZ_CP019437.1"/>
</dbReference>
<evidence type="ECO:0000259" key="3">
    <source>
        <dbReference type="Pfam" id="PF04355"/>
    </source>
</evidence>
<dbReference type="PROSITE" id="PS51257">
    <property type="entry name" value="PROKAR_LIPOPROTEIN"/>
    <property type="match status" value="1"/>
</dbReference>
<reference evidence="4 5" key="1">
    <citation type="submission" date="2017-01" db="EMBL/GenBank/DDBJ databases">
        <title>The complete genome sequence of a sulfur-oxidizing marine bacterium Thioclava sp. 25B10_4T.</title>
        <authorList>
            <person name="Liu Y."/>
            <person name="Lai Q."/>
            <person name="Shao Z."/>
        </authorList>
    </citation>
    <scope>NUCLEOTIDE SEQUENCE [LARGE SCALE GENOMIC DNA]</scope>
    <source>
        <strain evidence="4 5">25B10_4</strain>
    </source>
</reference>
<dbReference type="Gene3D" id="3.30.1450.10">
    <property type="match status" value="1"/>
</dbReference>
<evidence type="ECO:0000313" key="4">
    <source>
        <dbReference type="EMBL" id="AQS48666.1"/>
    </source>
</evidence>
<proteinExistence type="predicted"/>
<organism evidence="4 5">
    <name type="scientific">Thioclava nitratireducens</name>
    <dbReference type="NCBI Taxonomy" id="1915078"/>
    <lineage>
        <taxon>Bacteria</taxon>
        <taxon>Pseudomonadati</taxon>
        <taxon>Pseudomonadota</taxon>
        <taxon>Alphaproteobacteria</taxon>
        <taxon>Rhodobacterales</taxon>
        <taxon>Paracoccaceae</taxon>
        <taxon>Thioclava</taxon>
    </lineage>
</organism>